<feature type="transmembrane region" description="Helical" evidence="8">
    <location>
        <begin position="213"/>
        <end position="236"/>
    </location>
</feature>
<keyword evidence="10" id="KW-0560">Oxidoreductase</keyword>
<sequence length="428" mass="48201">MLLILFFLTFLMMTVGRYSGRISLLSLVFYMFFLSYLFYFFPEGSTLILANGLLRLDSSLLFSLLFMGAILFIIVSRSNNLGWEFHLMLFGGYTGAIYMILGYDWLISLIGFEFLNLSTYLILSLYRGTESATLKYLLMSAFFTTLLLLSISLFYGLTGSTAFDSLYASMNYLEDSLTLWPQLLLLLTLSFKLGLVPVHLWVPDVYDGLPMELVLWIGTLPKLAILFFLPVLHPLLINVNQYFLLGGVLSFILAAISLGAQYRLKRFLAFSAIGHMGIMITGFAIGDYHSFWFYTLIYFVASVNLFLILAELPGIDLMKRLSLITNNYPLAFAFMIALLTMAAVPPFSGFYAKLLVLFGLIDIRYMVVATLLILTSLRTAAYYLRLLQTTFFGPFVASLGTSELRVSYATLIAVTTTCLLPTTQLLLL</sequence>
<gene>
    <name evidence="10" type="primary">nad2</name>
</gene>
<accession>Q85ME4</accession>
<reference evidence="10" key="2">
    <citation type="journal article" date="2003" name="Nucleic Acids Res.">
        <title>Evolution of monoblepharidalean fungi based on complete mitochondrial genome sequences.</title>
        <authorList>
            <person name="Bullerwell C.E."/>
            <person name="Forget L."/>
            <person name="Lang B.F."/>
        </authorList>
    </citation>
    <scope>NUCLEOTIDE SEQUENCE</scope>
    <source>
        <strain evidence="10">JEL105</strain>
    </source>
</reference>
<keyword evidence="6 8" id="KW-0472">Membrane</keyword>
<evidence type="ECO:0000256" key="4">
    <source>
        <dbReference type="ARBA" id="ARBA00022692"/>
    </source>
</evidence>
<feature type="transmembrane region" description="Helical" evidence="8">
    <location>
        <begin position="136"/>
        <end position="157"/>
    </location>
</feature>
<feature type="transmembrane region" description="Helical" evidence="8">
    <location>
        <begin position="267"/>
        <end position="285"/>
    </location>
</feature>
<dbReference type="Pfam" id="PF00361">
    <property type="entry name" value="Proton_antipo_M"/>
    <property type="match status" value="1"/>
</dbReference>
<feature type="transmembrane region" description="Helical" evidence="8">
    <location>
        <begin position="330"/>
        <end position="348"/>
    </location>
</feature>
<dbReference type="GeneID" id="806890"/>
<feature type="transmembrane region" description="Helical" evidence="8">
    <location>
        <begin position="354"/>
        <end position="375"/>
    </location>
</feature>
<feature type="transmembrane region" description="Helical" evidence="8">
    <location>
        <begin position="177"/>
        <end position="201"/>
    </location>
</feature>
<dbReference type="RefSeq" id="NP_803493.1">
    <property type="nucleotide sequence ID" value="NC_004623.1"/>
</dbReference>
<reference evidence="10" key="1">
    <citation type="submission" date="2002-11" db="EMBL/GenBank/DDBJ databases">
        <authorList>
            <person name="Lang F.B.F."/>
        </authorList>
    </citation>
    <scope>NUCLEOTIDE SEQUENCE</scope>
    <source>
        <strain evidence="10">JEL105</strain>
    </source>
</reference>
<dbReference type="GO" id="GO:0016020">
    <property type="term" value="C:membrane"/>
    <property type="evidence" value="ECO:0007669"/>
    <property type="project" value="UniProtKB-SubCell"/>
</dbReference>
<feature type="domain" description="NADH:quinone oxidoreductase/Mrp antiporter transmembrane" evidence="9">
    <location>
        <begin position="103"/>
        <end position="375"/>
    </location>
</feature>
<evidence type="ECO:0000256" key="2">
    <source>
        <dbReference type="ARBA" id="ARBA00007012"/>
    </source>
</evidence>
<evidence type="ECO:0000256" key="7">
    <source>
        <dbReference type="ARBA" id="ARBA00031028"/>
    </source>
</evidence>
<dbReference type="InterPro" id="IPR001750">
    <property type="entry name" value="ND/Mrp_TM"/>
</dbReference>
<keyword evidence="5 8" id="KW-1133">Transmembrane helix</keyword>
<feature type="transmembrane region" description="Helical" evidence="8">
    <location>
        <begin position="27"/>
        <end position="49"/>
    </location>
</feature>
<evidence type="ECO:0000256" key="3">
    <source>
        <dbReference type="ARBA" id="ARBA00021008"/>
    </source>
</evidence>
<proteinExistence type="inferred from homology"/>
<dbReference type="AlphaFoldDB" id="Q85ME4"/>
<feature type="transmembrane region" description="Helical" evidence="8">
    <location>
        <begin position="56"/>
        <end position="75"/>
    </location>
</feature>
<dbReference type="PANTHER" id="PTHR22773">
    <property type="entry name" value="NADH DEHYDROGENASE"/>
    <property type="match status" value="1"/>
</dbReference>
<geneLocation type="mitochondrion" evidence="10"/>
<keyword evidence="4 8" id="KW-0812">Transmembrane</keyword>
<comment type="subcellular location">
    <subcellularLocation>
        <location evidence="1">Membrane</location>
        <topology evidence="1">Multi-pass membrane protein</topology>
    </subcellularLocation>
</comment>
<comment type="similarity">
    <text evidence="2">Belongs to the complex I subunit 2 family.</text>
</comment>
<feature type="transmembrane region" description="Helical" evidence="8">
    <location>
        <begin position="242"/>
        <end position="260"/>
    </location>
</feature>
<feature type="transmembrane region" description="Helical" evidence="8">
    <location>
        <begin position="291"/>
        <end position="310"/>
    </location>
</feature>
<evidence type="ECO:0000313" key="10">
    <source>
        <dbReference type="EMBL" id="AAO64938.1"/>
    </source>
</evidence>
<evidence type="ECO:0000259" key="9">
    <source>
        <dbReference type="Pfam" id="PF00361"/>
    </source>
</evidence>
<evidence type="ECO:0000256" key="1">
    <source>
        <dbReference type="ARBA" id="ARBA00004141"/>
    </source>
</evidence>
<dbReference type="EMBL" id="AY182006">
    <property type="protein sequence ID" value="AAO64938.1"/>
    <property type="molecule type" value="Genomic_DNA"/>
</dbReference>
<organism evidence="10">
    <name type="scientific">Harpochytrium sp. JEL105</name>
    <dbReference type="NCBI Taxonomy" id="224131"/>
    <lineage>
        <taxon>Eukaryota</taxon>
        <taxon>Fungi</taxon>
        <taxon>Fungi incertae sedis</taxon>
        <taxon>Chytridiomycota</taxon>
        <taxon>Chytridiomycota incertae sedis</taxon>
        <taxon>Monoblepharidomycetes</taxon>
        <taxon>Monoblepharidales</taxon>
        <taxon>Harpochytriaceae</taxon>
        <taxon>Harpochytrium</taxon>
    </lineage>
</organism>
<dbReference type="GO" id="GO:0016491">
    <property type="term" value="F:oxidoreductase activity"/>
    <property type="evidence" value="ECO:0007669"/>
    <property type="project" value="UniProtKB-KW"/>
</dbReference>
<evidence type="ECO:0000256" key="8">
    <source>
        <dbReference type="SAM" id="Phobius"/>
    </source>
</evidence>
<name>Q85ME4_9FUNG</name>
<protein>
    <recommendedName>
        <fullName evidence="3">NADH-ubiquinone oxidoreductase chain 2</fullName>
    </recommendedName>
    <alternativeName>
        <fullName evidence="7">NADH dehydrogenase subunit 2</fullName>
    </alternativeName>
</protein>
<evidence type="ECO:0000256" key="6">
    <source>
        <dbReference type="ARBA" id="ARBA00023136"/>
    </source>
</evidence>
<evidence type="ECO:0000256" key="5">
    <source>
        <dbReference type="ARBA" id="ARBA00022989"/>
    </source>
</evidence>
<keyword evidence="10" id="KW-0496">Mitochondrion</keyword>